<evidence type="ECO:0000256" key="4">
    <source>
        <dbReference type="ARBA" id="ARBA00023136"/>
    </source>
</evidence>
<dbReference type="InterPro" id="IPR009908">
    <property type="entry name" value="Methylamine_util_MauE"/>
</dbReference>
<evidence type="ECO:0000256" key="1">
    <source>
        <dbReference type="ARBA" id="ARBA00004141"/>
    </source>
</evidence>
<feature type="domain" description="Methylamine utilisation protein MauE" evidence="5">
    <location>
        <begin position="8"/>
        <end position="131"/>
    </location>
</feature>
<evidence type="ECO:0000313" key="6">
    <source>
        <dbReference type="EMBL" id="MDA0631873.1"/>
    </source>
</evidence>
<accession>A0ABT4S3U6</accession>
<dbReference type="RefSeq" id="WP_270152582.1">
    <property type="nucleotide sequence ID" value="NZ_JAPNNL010000001.1"/>
</dbReference>
<organism evidence="6 7">
    <name type="scientific">Nonomuraea corallina</name>
    <dbReference type="NCBI Taxonomy" id="2989783"/>
    <lineage>
        <taxon>Bacteria</taxon>
        <taxon>Bacillati</taxon>
        <taxon>Actinomycetota</taxon>
        <taxon>Actinomycetes</taxon>
        <taxon>Streptosporangiales</taxon>
        <taxon>Streptosporangiaceae</taxon>
        <taxon>Nonomuraea</taxon>
    </lineage>
</organism>
<evidence type="ECO:0000256" key="3">
    <source>
        <dbReference type="ARBA" id="ARBA00022989"/>
    </source>
</evidence>
<sequence>MLASQLPVLIVLLCLGAAAKVAVSRSGREPTALARLGPAVLVPARFQAPALLVCAAGELALAAGLLLSTHPAIRWASVAFFSMSTYVLLELRRRRPDAGCGCFGEVSSAPVDVRSIARTMTLAGLAALSVWAPVPGWVAFAQPSWGFLLAGLVVLAVLSPEIEELVERVRHRAPCEQRPGPAEGVMLARLRASGTWRAERERLASPEPYDSWRELCWRFFVFKNHEHDDVVFAVFMAGRRPAVRVAVVAADNESLPSYAPVSVWR</sequence>
<keyword evidence="7" id="KW-1185">Reference proteome</keyword>
<proteinExistence type="predicted"/>
<evidence type="ECO:0000259" key="5">
    <source>
        <dbReference type="Pfam" id="PF07291"/>
    </source>
</evidence>
<keyword evidence="3" id="KW-1133">Transmembrane helix</keyword>
<name>A0ABT4S3U6_9ACTN</name>
<dbReference type="EMBL" id="JAPNNL010000001">
    <property type="protein sequence ID" value="MDA0631873.1"/>
    <property type="molecule type" value="Genomic_DNA"/>
</dbReference>
<keyword evidence="4" id="KW-0472">Membrane</keyword>
<comment type="caution">
    <text evidence="6">The sequence shown here is derived from an EMBL/GenBank/DDBJ whole genome shotgun (WGS) entry which is preliminary data.</text>
</comment>
<comment type="subcellular location">
    <subcellularLocation>
        <location evidence="1">Membrane</location>
        <topology evidence="1">Multi-pass membrane protein</topology>
    </subcellularLocation>
</comment>
<evidence type="ECO:0000256" key="2">
    <source>
        <dbReference type="ARBA" id="ARBA00022692"/>
    </source>
</evidence>
<dbReference type="Pfam" id="PF07291">
    <property type="entry name" value="MauE"/>
    <property type="match status" value="1"/>
</dbReference>
<gene>
    <name evidence="6" type="ORF">OUY22_00460</name>
</gene>
<evidence type="ECO:0000313" key="7">
    <source>
        <dbReference type="Proteomes" id="UP001144036"/>
    </source>
</evidence>
<dbReference type="Proteomes" id="UP001144036">
    <property type="component" value="Unassembled WGS sequence"/>
</dbReference>
<keyword evidence="2" id="KW-0812">Transmembrane</keyword>
<reference evidence="6" key="1">
    <citation type="submission" date="2022-11" db="EMBL/GenBank/DDBJ databases">
        <title>Nonomuraea corallina sp. nov., a new species of the genus Nonomuraea isolated from sea side sediment in Thai sea.</title>
        <authorList>
            <person name="Ngamcharungchit C."/>
            <person name="Matsumoto A."/>
            <person name="Suriyachadkun C."/>
            <person name="Panbangred W."/>
            <person name="Inahashi Y."/>
            <person name="Intra B."/>
        </authorList>
    </citation>
    <scope>NUCLEOTIDE SEQUENCE</scope>
    <source>
        <strain evidence="6">MCN248</strain>
    </source>
</reference>
<protein>
    <recommendedName>
        <fullName evidence="5">Methylamine utilisation protein MauE domain-containing protein</fullName>
    </recommendedName>
</protein>